<reference evidence="1" key="1">
    <citation type="submission" date="2012-09" db="EMBL/GenBank/DDBJ databases">
        <authorList>
            <person name="Martin A.A."/>
        </authorList>
    </citation>
    <scope>NUCLEOTIDE SEQUENCE</scope>
</reference>
<dbReference type="WBParaSite" id="ACAC_0000395501-mRNA-1">
    <property type="protein sequence ID" value="ACAC_0000395501-mRNA-1"/>
    <property type="gene ID" value="ACAC_0000395501"/>
</dbReference>
<proteinExistence type="predicted"/>
<name>A0A0K0D1L0_ANGCA</name>
<organism evidence="1 2">
    <name type="scientific">Angiostrongylus cantonensis</name>
    <name type="common">Rat lungworm</name>
    <dbReference type="NCBI Taxonomy" id="6313"/>
    <lineage>
        <taxon>Eukaryota</taxon>
        <taxon>Metazoa</taxon>
        <taxon>Ecdysozoa</taxon>
        <taxon>Nematoda</taxon>
        <taxon>Chromadorea</taxon>
        <taxon>Rhabditida</taxon>
        <taxon>Rhabditina</taxon>
        <taxon>Rhabditomorpha</taxon>
        <taxon>Strongyloidea</taxon>
        <taxon>Metastrongylidae</taxon>
        <taxon>Angiostrongylus</taxon>
    </lineage>
</organism>
<accession>A0A0K0D1L0</accession>
<sequence>LLTTYVNSIERIKRSFILYHSICSKSRAKRAINPFLDSVGKRVVNPFMDSIGKRMSGSQPYLVLQKSCPGNNLGNNKFLPCPFGK</sequence>
<protein>
    <submittedName>
        <fullName evidence="2">PEROXIDASE_4 domain-containing protein</fullName>
    </submittedName>
</protein>
<dbReference type="STRING" id="6313.A0A0K0D1L0"/>
<reference evidence="2" key="2">
    <citation type="submission" date="2017-02" db="UniProtKB">
        <authorList>
            <consortium name="WormBaseParasite"/>
        </authorList>
    </citation>
    <scope>IDENTIFICATION</scope>
</reference>
<evidence type="ECO:0000313" key="1">
    <source>
        <dbReference type="Proteomes" id="UP000035642"/>
    </source>
</evidence>
<evidence type="ECO:0000313" key="2">
    <source>
        <dbReference type="WBParaSite" id="ACAC_0000395501-mRNA-1"/>
    </source>
</evidence>
<dbReference type="AlphaFoldDB" id="A0A0K0D1L0"/>
<keyword evidence="1" id="KW-1185">Reference proteome</keyword>
<dbReference type="Proteomes" id="UP000035642">
    <property type="component" value="Unassembled WGS sequence"/>
</dbReference>